<gene>
    <name evidence="6" type="ORF">SAMN04488546_1610</name>
</gene>
<dbReference type="InterPro" id="IPR028871">
    <property type="entry name" value="BlueCu_1_BS"/>
</dbReference>
<dbReference type="InterPro" id="IPR028096">
    <property type="entry name" value="EfeO_Cupredoxin"/>
</dbReference>
<organism evidence="6 7">
    <name type="scientific">Geodermatophilus poikilotrophus</name>
    <dbReference type="NCBI Taxonomy" id="1333667"/>
    <lineage>
        <taxon>Bacteria</taxon>
        <taxon>Bacillati</taxon>
        <taxon>Actinomycetota</taxon>
        <taxon>Actinomycetes</taxon>
        <taxon>Geodermatophilales</taxon>
        <taxon>Geodermatophilaceae</taxon>
        <taxon>Geodermatophilus</taxon>
    </lineage>
</organism>
<dbReference type="InterPro" id="IPR033138">
    <property type="entry name" value="Cu_oxidase_CS"/>
</dbReference>
<sequence length="163" mass="16341">MPHATGSARPARRVAPLVLALGIGLVTGCSAEDDAADAAATSSAPSTSAEATTSTAAPTSSSSSAPAQAESQTVSVDEGEMYIELSEDSLSAGTYSFEVTNSGRMPHDFVVEQGGSDVAATEVLQPGESATLEVELAPGDYVFYCSVGAHRAAGMELPVTVAA</sequence>
<dbReference type="EMBL" id="FOIE01000003">
    <property type="protein sequence ID" value="SET19526.1"/>
    <property type="molecule type" value="Genomic_DNA"/>
</dbReference>
<dbReference type="PROSITE" id="PS00079">
    <property type="entry name" value="MULTICOPPER_OXIDASE1"/>
    <property type="match status" value="1"/>
</dbReference>
<dbReference type="PROSITE" id="PS00196">
    <property type="entry name" value="COPPER_BLUE"/>
    <property type="match status" value="1"/>
</dbReference>
<keyword evidence="7" id="KW-1185">Reference proteome</keyword>
<evidence type="ECO:0000313" key="7">
    <source>
        <dbReference type="Proteomes" id="UP000198507"/>
    </source>
</evidence>
<dbReference type="Gene3D" id="2.60.40.420">
    <property type="entry name" value="Cupredoxins - blue copper proteins"/>
    <property type="match status" value="1"/>
</dbReference>
<keyword evidence="4" id="KW-0732">Signal</keyword>
<dbReference type="PANTHER" id="PTHR38439">
    <property type="entry name" value="AURACYANIN-B"/>
    <property type="match status" value="1"/>
</dbReference>
<feature type="compositionally biased region" description="Low complexity" evidence="3">
    <location>
        <begin position="37"/>
        <end position="73"/>
    </location>
</feature>
<evidence type="ECO:0000256" key="1">
    <source>
        <dbReference type="ARBA" id="ARBA00022723"/>
    </source>
</evidence>
<feature type="region of interest" description="Disordered" evidence="3">
    <location>
        <begin position="33"/>
        <end position="79"/>
    </location>
</feature>
<dbReference type="RefSeq" id="WP_175486421.1">
    <property type="nucleotide sequence ID" value="NZ_FOIE01000003.1"/>
</dbReference>
<dbReference type="InterPro" id="IPR050845">
    <property type="entry name" value="Cu-binding_ET"/>
</dbReference>
<evidence type="ECO:0000259" key="5">
    <source>
        <dbReference type="Pfam" id="PF13473"/>
    </source>
</evidence>
<feature type="signal peptide" evidence="4">
    <location>
        <begin position="1"/>
        <end position="31"/>
    </location>
</feature>
<accession>A0A1I0CK23</accession>
<dbReference type="InterPro" id="IPR008972">
    <property type="entry name" value="Cupredoxin"/>
</dbReference>
<feature type="chain" id="PRO_5011772496" evidence="4">
    <location>
        <begin position="32"/>
        <end position="163"/>
    </location>
</feature>
<keyword evidence="2" id="KW-0186">Copper</keyword>
<reference evidence="7" key="1">
    <citation type="submission" date="2016-10" db="EMBL/GenBank/DDBJ databases">
        <authorList>
            <person name="Varghese N."/>
            <person name="Submissions S."/>
        </authorList>
    </citation>
    <scope>NUCLEOTIDE SEQUENCE [LARGE SCALE GENOMIC DNA]</scope>
    <source>
        <strain evidence="7">DSM 44209</strain>
    </source>
</reference>
<feature type="domain" description="EfeO-type cupredoxin-like" evidence="5">
    <location>
        <begin position="61"/>
        <end position="150"/>
    </location>
</feature>
<protein>
    <submittedName>
        <fullName evidence="6">Uncharacterized copper-binding protein, cupredoxin-like subfamily</fullName>
    </submittedName>
</protein>
<dbReference type="SUPFAM" id="SSF49503">
    <property type="entry name" value="Cupredoxins"/>
    <property type="match status" value="1"/>
</dbReference>
<keyword evidence="1" id="KW-0479">Metal-binding</keyword>
<proteinExistence type="predicted"/>
<dbReference type="Pfam" id="PF13473">
    <property type="entry name" value="Cupredoxin_1"/>
    <property type="match status" value="1"/>
</dbReference>
<dbReference type="PANTHER" id="PTHR38439:SF3">
    <property type="entry name" value="COPPER-RESISTANT CUPROPROTEIN COPI"/>
    <property type="match status" value="1"/>
</dbReference>
<evidence type="ECO:0000256" key="4">
    <source>
        <dbReference type="SAM" id="SignalP"/>
    </source>
</evidence>
<dbReference type="AlphaFoldDB" id="A0A1I0CK23"/>
<dbReference type="GO" id="GO:0046872">
    <property type="term" value="F:metal ion binding"/>
    <property type="evidence" value="ECO:0007669"/>
    <property type="project" value="UniProtKB-KW"/>
</dbReference>
<dbReference type="Proteomes" id="UP000198507">
    <property type="component" value="Unassembled WGS sequence"/>
</dbReference>
<evidence type="ECO:0000256" key="2">
    <source>
        <dbReference type="ARBA" id="ARBA00023008"/>
    </source>
</evidence>
<name>A0A1I0CK23_9ACTN</name>
<evidence type="ECO:0000256" key="3">
    <source>
        <dbReference type="SAM" id="MobiDB-lite"/>
    </source>
</evidence>
<evidence type="ECO:0000313" key="6">
    <source>
        <dbReference type="EMBL" id="SET19526.1"/>
    </source>
</evidence>